<name>A0A0F7VZ73_STRLW</name>
<feature type="compositionally biased region" description="Gly residues" evidence="1">
    <location>
        <begin position="11"/>
        <end position="20"/>
    </location>
</feature>
<evidence type="ECO:0000313" key="3">
    <source>
        <dbReference type="EMBL" id="CQR62797.1"/>
    </source>
</evidence>
<proteinExistence type="predicted"/>
<gene>
    <name evidence="3" type="primary">sle_33360</name>
</gene>
<dbReference type="InterPro" id="IPR045446">
    <property type="entry name" value="VMAP-M2"/>
</dbReference>
<evidence type="ECO:0000313" key="4">
    <source>
        <dbReference type="Proteomes" id="UP000035016"/>
    </source>
</evidence>
<dbReference type="KEGG" id="sle:sle_33360"/>
<dbReference type="RefSeq" id="WP_029383959.1">
    <property type="nucleotide sequence ID" value="NZ_AZSD01000190.1"/>
</dbReference>
<dbReference type="EMBL" id="LN831790">
    <property type="protein sequence ID" value="CQR62797.1"/>
    <property type="molecule type" value="Genomic_DNA"/>
</dbReference>
<dbReference type="AlphaFoldDB" id="A0A0F7VZ73"/>
<accession>A0A0F7VZ73</accession>
<evidence type="ECO:0000256" key="1">
    <source>
        <dbReference type="SAM" id="MobiDB-lite"/>
    </source>
</evidence>
<sequence length="549" mass="58404">MTRASWWRLFGRGGSGGGPAEGERPGSGAVVADPGEVTAVTGAGAGLPGSRIAARGEGAVGVGGHMQGNALGDGSRVTYIGRQTVVQVLRDGSSVAAPDVRRAMGRDDVAGAVGSDELREALADWRPGIAVPAAVSFALLVRWQRELVAEERPSAAADRMACAVAGLMECAVTAEFLAGLLPGALTSERLSAAARLAGLPPGVLGADPLRDLLEYAVFEAQPLTAAPGAALARVVAALVCLARADRADTRLTEWAGARGLLVQLNDAIDEFTRPAPGLRLVISLADVRKGSGGEAEYWLTRDGRAIRTGEPVSLPHERAGVVEAVRRALAWARGHLGADEPLEHVDVAAPVSLLADLMDRAWALEDESVGTFTLGARHSVLMRWSGRLGPDPSVPDVADIAEINDAARKALQEMSCRGEPVTWLDREVFRPEAERLLRHELATGRLGPAIGFGEASPLDRALTTLLPYAPIVVWPRPGAPALDDAFRARVRTYWHRQPRDFADAYRKHESSHTPDTCLCDLHAVSHDETWLNFCWTITSRTVSAPKETW</sequence>
<protein>
    <recommendedName>
        <fullName evidence="2">vWA-MoxR associated protein middle region 2 domain-containing protein</fullName>
    </recommendedName>
</protein>
<feature type="domain" description="vWA-MoxR associated protein middle region 2" evidence="2">
    <location>
        <begin position="63"/>
        <end position="268"/>
    </location>
</feature>
<organism evidence="3 4">
    <name type="scientific">Streptomyces leeuwenhoekii</name>
    <dbReference type="NCBI Taxonomy" id="1437453"/>
    <lineage>
        <taxon>Bacteria</taxon>
        <taxon>Bacillati</taxon>
        <taxon>Actinomycetota</taxon>
        <taxon>Actinomycetes</taxon>
        <taxon>Kitasatosporales</taxon>
        <taxon>Streptomycetaceae</taxon>
        <taxon>Streptomyces</taxon>
    </lineage>
</organism>
<dbReference type="Proteomes" id="UP000035016">
    <property type="component" value="Chromosome Chromosome"/>
</dbReference>
<feature type="region of interest" description="Disordered" evidence="1">
    <location>
        <begin position="1"/>
        <end position="29"/>
    </location>
</feature>
<reference evidence="3 4" key="1">
    <citation type="submission" date="2015-02" db="EMBL/GenBank/DDBJ databases">
        <authorList>
            <person name="Gomez-Escribano P.J."/>
        </authorList>
    </citation>
    <scope>NUCLEOTIDE SEQUENCE [LARGE SCALE GENOMIC DNA]</scope>
    <source>
        <strain evidence="4">C34 (DSM 42122 / NRRL B-24963)</strain>
    </source>
</reference>
<dbReference type="Pfam" id="PF19965">
    <property type="entry name" value="VMAP-M2"/>
    <property type="match status" value="1"/>
</dbReference>
<evidence type="ECO:0000259" key="2">
    <source>
        <dbReference type="Pfam" id="PF19965"/>
    </source>
</evidence>